<comment type="caution">
    <text evidence="2">The sequence shown here is derived from an EMBL/GenBank/DDBJ whole genome shotgun (WGS) entry which is preliminary data.</text>
</comment>
<evidence type="ECO:0000313" key="2">
    <source>
        <dbReference type="EMBL" id="MBU2787319.1"/>
    </source>
</evidence>
<dbReference type="RefSeq" id="WP_215885386.1">
    <property type="nucleotide sequence ID" value="NZ_JAAXYO010000039.1"/>
</dbReference>
<keyword evidence="3" id="KW-1185">Reference proteome</keyword>
<protein>
    <submittedName>
        <fullName evidence="2">Uncharacterized protein</fullName>
    </submittedName>
</protein>
<feature type="compositionally biased region" description="Basic and acidic residues" evidence="1">
    <location>
        <begin position="1"/>
        <end position="13"/>
    </location>
</feature>
<feature type="region of interest" description="Disordered" evidence="1">
    <location>
        <begin position="1"/>
        <end position="31"/>
    </location>
</feature>
<accession>A0AAE2YN80</accession>
<dbReference type="EMBL" id="JAAXYO010000039">
    <property type="protein sequence ID" value="MBU2787319.1"/>
    <property type="molecule type" value="Genomic_DNA"/>
</dbReference>
<dbReference type="AlphaFoldDB" id="A0AAE2YN80"/>
<reference evidence="2" key="1">
    <citation type="journal article" date="2021" name="ISME J.">
        <title>Genomic evolution of the class Acidithiobacillia: deep-branching Proteobacteria living in extreme acidic conditions.</title>
        <authorList>
            <person name="Moya-Beltran A."/>
            <person name="Beard S."/>
            <person name="Rojas-Villalobos C."/>
            <person name="Issotta F."/>
            <person name="Gallardo Y."/>
            <person name="Ulloa R."/>
            <person name="Giaveno A."/>
            <person name="Degli Esposti M."/>
            <person name="Johnson D.B."/>
            <person name="Quatrini R."/>
        </authorList>
    </citation>
    <scope>NUCLEOTIDE SEQUENCE</scope>
    <source>
        <strain evidence="2">VAN18-1</strain>
    </source>
</reference>
<evidence type="ECO:0000256" key="1">
    <source>
        <dbReference type="SAM" id="MobiDB-lite"/>
    </source>
</evidence>
<proteinExistence type="predicted"/>
<evidence type="ECO:0000313" key="3">
    <source>
        <dbReference type="Proteomes" id="UP001197378"/>
    </source>
</evidence>
<name>A0AAE2YN80_9PROT</name>
<sequence>MTDKISDENRDPKGLFLPGNRGGPGRPKGRGNLFPMSLKDDILEAYQQLGGIAWLVQLGRAEPQVFAALLARLLPKQLEADIEVTQSTGPTRIEMVIIDPAQRGPD</sequence>
<gene>
    <name evidence="2" type="ORF">HFQ13_03685</name>
</gene>
<dbReference type="Proteomes" id="UP001197378">
    <property type="component" value="Unassembled WGS sequence"/>
</dbReference>
<organism evidence="2 3">
    <name type="scientific">Igneacidithiobacillus copahuensis</name>
    <dbReference type="NCBI Taxonomy" id="2724909"/>
    <lineage>
        <taxon>Bacteria</taxon>
        <taxon>Pseudomonadati</taxon>
        <taxon>Pseudomonadota</taxon>
        <taxon>Acidithiobacillia</taxon>
        <taxon>Acidithiobacillales</taxon>
        <taxon>Acidithiobacillaceae</taxon>
        <taxon>Igneacidithiobacillus</taxon>
    </lineage>
</organism>